<dbReference type="InterPro" id="IPR039657">
    <property type="entry name" value="Dimethylallyltransferase"/>
</dbReference>
<evidence type="ECO:0000256" key="7">
    <source>
        <dbReference type="ARBA" id="ARBA00022840"/>
    </source>
</evidence>
<comment type="catalytic activity">
    <reaction evidence="9 10 11">
        <text>adenosine(37) in tRNA + dimethylallyl diphosphate = N(6)-dimethylallyladenosine(37) in tRNA + diphosphate</text>
        <dbReference type="Rhea" id="RHEA:26482"/>
        <dbReference type="Rhea" id="RHEA-COMP:10162"/>
        <dbReference type="Rhea" id="RHEA-COMP:10375"/>
        <dbReference type="ChEBI" id="CHEBI:33019"/>
        <dbReference type="ChEBI" id="CHEBI:57623"/>
        <dbReference type="ChEBI" id="CHEBI:74411"/>
        <dbReference type="ChEBI" id="CHEBI:74415"/>
        <dbReference type="EC" id="2.5.1.75"/>
    </reaction>
</comment>
<feature type="site" description="Interaction with substrate tRNA" evidence="10">
    <location>
        <position position="128"/>
    </location>
</feature>
<evidence type="ECO:0000313" key="15">
    <source>
        <dbReference type="Proteomes" id="UP000177088"/>
    </source>
</evidence>
<dbReference type="AlphaFoldDB" id="A0A1F7U5I6"/>
<evidence type="ECO:0000313" key="14">
    <source>
        <dbReference type="EMBL" id="OGL73530.1"/>
    </source>
</evidence>
<comment type="function">
    <text evidence="2 10 12">Catalyzes the transfer of a dimethylallyl group onto the adenine at position 37 in tRNAs that read codons beginning with uridine, leading to the formation of N6-(dimethylallyl)adenosine (i(6)A).</text>
</comment>
<comment type="cofactor">
    <cofactor evidence="1 10">
        <name>Mg(2+)</name>
        <dbReference type="ChEBI" id="CHEBI:18420"/>
    </cofactor>
</comment>
<feature type="site" description="Interaction with substrate tRNA" evidence="10">
    <location>
        <position position="105"/>
    </location>
</feature>
<keyword evidence="4 10" id="KW-0808">Transferase</keyword>
<proteinExistence type="inferred from homology"/>
<organism evidence="14 15">
    <name type="scientific">Candidatus Uhrbacteria bacterium RIFCSPHIGHO2_02_FULL_60_10</name>
    <dbReference type="NCBI Taxonomy" id="1802392"/>
    <lineage>
        <taxon>Bacteria</taxon>
        <taxon>Candidatus Uhriibacteriota</taxon>
    </lineage>
</organism>
<dbReference type="HAMAP" id="MF_00185">
    <property type="entry name" value="IPP_trans"/>
    <property type="match status" value="1"/>
</dbReference>
<comment type="subunit">
    <text evidence="10">Monomer.</text>
</comment>
<gene>
    <name evidence="10" type="primary">miaA</name>
    <name evidence="14" type="ORF">A3C96_02345</name>
</gene>
<dbReference type="PANTHER" id="PTHR11088:SF60">
    <property type="entry name" value="TRNA DIMETHYLALLYLTRANSFERASE"/>
    <property type="match status" value="1"/>
</dbReference>
<evidence type="ECO:0000256" key="10">
    <source>
        <dbReference type="HAMAP-Rule" id="MF_00185"/>
    </source>
</evidence>
<evidence type="ECO:0000256" key="13">
    <source>
        <dbReference type="RuleBase" id="RU003785"/>
    </source>
</evidence>
<evidence type="ECO:0000256" key="8">
    <source>
        <dbReference type="ARBA" id="ARBA00022842"/>
    </source>
</evidence>
<evidence type="ECO:0000256" key="1">
    <source>
        <dbReference type="ARBA" id="ARBA00001946"/>
    </source>
</evidence>
<dbReference type="GO" id="GO:0005524">
    <property type="term" value="F:ATP binding"/>
    <property type="evidence" value="ECO:0007669"/>
    <property type="project" value="UniProtKB-UniRule"/>
</dbReference>
<dbReference type="SUPFAM" id="SSF52540">
    <property type="entry name" value="P-loop containing nucleoside triphosphate hydrolases"/>
    <property type="match status" value="1"/>
</dbReference>
<evidence type="ECO:0000256" key="12">
    <source>
        <dbReference type="RuleBase" id="RU003784"/>
    </source>
</evidence>
<dbReference type="InterPro" id="IPR027417">
    <property type="entry name" value="P-loop_NTPase"/>
</dbReference>
<dbReference type="InterPro" id="IPR018022">
    <property type="entry name" value="IPT"/>
</dbReference>
<evidence type="ECO:0000256" key="6">
    <source>
        <dbReference type="ARBA" id="ARBA00022741"/>
    </source>
</evidence>
<evidence type="ECO:0000256" key="4">
    <source>
        <dbReference type="ARBA" id="ARBA00022679"/>
    </source>
</evidence>
<dbReference type="Gene3D" id="1.10.20.140">
    <property type="match status" value="1"/>
</dbReference>
<dbReference type="Proteomes" id="UP000177088">
    <property type="component" value="Unassembled WGS sequence"/>
</dbReference>
<feature type="binding site" evidence="10">
    <location>
        <begin position="4"/>
        <end position="11"/>
    </location>
    <ligand>
        <name>ATP</name>
        <dbReference type="ChEBI" id="CHEBI:30616"/>
    </ligand>
</feature>
<name>A0A1F7U5I6_9BACT</name>
<feature type="region of interest" description="Interaction with substrate tRNA" evidence="10">
    <location>
        <begin position="29"/>
        <end position="32"/>
    </location>
</feature>
<evidence type="ECO:0000256" key="5">
    <source>
        <dbReference type="ARBA" id="ARBA00022694"/>
    </source>
</evidence>
<keyword evidence="5 10" id="KW-0819">tRNA processing</keyword>
<accession>A0A1F7U5I6</accession>
<dbReference type="GO" id="GO:0006400">
    <property type="term" value="P:tRNA modification"/>
    <property type="evidence" value="ECO:0007669"/>
    <property type="project" value="TreeGrafter"/>
</dbReference>
<dbReference type="Pfam" id="PF01715">
    <property type="entry name" value="IPPT"/>
    <property type="match status" value="1"/>
</dbReference>
<keyword evidence="6 10" id="KW-0547">Nucleotide-binding</keyword>
<dbReference type="EMBL" id="MGEA01000056">
    <property type="protein sequence ID" value="OGL73530.1"/>
    <property type="molecule type" value="Genomic_DNA"/>
</dbReference>
<protein>
    <recommendedName>
        <fullName evidence="10">tRNA dimethylallyltransferase</fullName>
        <ecNumber evidence="10">2.5.1.75</ecNumber>
    </recommendedName>
    <alternativeName>
        <fullName evidence="10">Dimethylallyl diphosphate:tRNA dimethylallyltransferase</fullName>
        <shortName evidence="10">DMAPP:tRNA dimethylallyltransferase</shortName>
        <shortName evidence="10">DMATase</shortName>
    </alternativeName>
    <alternativeName>
        <fullName evidence="10">Isopentenyl-diphosphate:tRNA isopentenyltransferase</fullName>
        <shortName evidence="10">IPP transferase</shortName>
        <shortName evidence="10">IPPT</shortName>
        <shortName evidence="10">IPTase</shortName>
    </alternativeName>
</protein>
<sequence length="304" mass="34307">MLIGPTASGKTDLAIAVAKKFHGEVISLDSRQMYRGLDIGAAIPVGVWRRVGRRRAYFVNGVPHHLMRFRSPARPLAAAEVKDLALRVAAEVVRRGRLPIFCGGTGLYADMIAKNFVSPRVPPNAALRRRLEKLSTAKLFAKLRRLDPVYASRIAAGNRRHAIRALEVITATGQPFSTQQQVGEPLYKFLWLGVKCERSELYGRINRRFDAMMAAGLLREVRLLGRRYGWKNPVLSSLGHRQLGEYLRGERSGLAEATEACKSQTRAYARRQLTWFRRNSEIRWVRTVGEAALVVKAWNDKCRM</sequence>
<reference evidence="14 15" key="1">
    <citation type="journal article" date="2016" name="Nat. Commun.">
        <title>Thousands of microbial genomes shed light on interconnected biogeochemical processes in an aquifer system.</title>
        <authorList>
            <person name="Anantharaman K."/>
            <person name="Brown C.T."/>
            <person name="Hug L.A."/>
            <person name="Sharon I."/>
            <person name="Castelle C.J."/>
            <person name="Probst A.J."/>
            <person name="Thomas B.C."/>
            <person name="Singh A."/>
            <person name="Wilkins M.J."/>
            <person name="Karaoz U."/>
            <person name="Brodie E.L."/>
            <person name="Williams K.H."/>
            <person name="Hubbard S.S."/>
            <person name="Banfield J.F."/>
        </authorList>
    </citation>
    <scope>NUCLEOTIDE SEQUENCE [LARGE SCALE GENOMIC DNA]</scope>
</reference>
<comment type="caution">
    <text evidence="10">Lacks conserved residue(s) required for the propagation of feature annotation.</text>
</comment>
<evidence type="ECO:0000256" key="3">
    <source>
        <dbReference type="ARBA" id="ARBA00005842"/>
    </source>
</evidence>
<comment type="caution">
    <text evidence="14">The sequence shown here is derived from an EMBL/GenBank/DDBJ whole genome shotgun (WGS) entry which is preliminary data.</text>
</comment>
<dbReference type="Gene3D" id="3.40.50.300">
    <property type="entry name" value="P-loop containing nucleotide triphosphate hydrolases"/>
    <property type="match status" value="1"/>
</dbReference>
<evidence type="ECO:0000256" key="2">
    <source>
        <dbReference type="ARBA" id="ARBA00003213"/>
    </source>
</evidence>
<keyword evidence="8 10" id="KW-0460">Magnesium</keyword>
<dbReference type="EC" id="2.5.1.75" evidence="10"/>
<dbReference type="NCBIfam" id="TIGR00174">
    <property type="entry name" value="miaA"/>
    <property type="match status" value="1"/>
</dbReference>
<dbReference type="GO" id="GO:0052381">
    <property type="term" value="F:tRNA dimethylallyltransferase activity"/>
    <property type="evidence" value="ECO:0007669"/>
    <property type="project" value="UniProtKB-UniRule"/>
</dbReference>
<keyword evidence="7 10" id="KW-0067">ATP-binding</keyword>
<comment type="similarity">
    <text evidence="3 10 13">Belongs to the IPP transferase family.</text>
</comment>
<feature type="binding site" evidence="10">
    <location>
        <begin position="6"/>
        <end position="11"/>
    </location>
    <ligand>
        <name>substrate</name>
    </ligand>
</feature>
<evidence type="ECO:0000256" key="11">
    <source>
        <dbReference type="RuleBase" id="RU003783"/>
    </source>
</evidence>
<evidence type="ECO:0000256" key="9">
    <source>
        <dbReference type="ARBA" id="ARBA00049563"/>
    </source>
</evidence>
<dbReference type="PANTHER" id="PTHR11088">
    <property type="entry name" value="TRNA DIMETHYLALLYLTRANSFERASE"/>
    <property type="match status" value="1"/>
</dbReference>